<name>A0AA40I9V6_CNENI</name>
<feature type="chain" id="PRO_5041252649" description="Exonuclease domain-containing protein" evidence="4">
    <location>
        <begin position="22"/>
        <end position="333"/>
    </location>
</feature>
<dbReference type="GO" id="GO:0005634">
    <property type="term" value="C:nucleus"/>
    <property type="evidence" value="ECO:0007669"/>
    <property type="project" value="TreeGrafter"/>
</dbReference>
<reference evidence="6" key="1">
    <citation type="submission" date="2023-06" db="EMBL/GenBank/DDBJ databases">
        <title>Reference genome for the Northern bat (Eptesicus nilssonii), a most northern bat species.</title>
        <authorList>
            <person name="Laine V.N."/>
            <person name="Pulliainen A.T."/>
            <person name="Lilley T.M."/>
        </authorList>
    </citation>
    <scope>NUCLEOTIDE SEQUENCE</scope>
    <source>
        <strain evidence="6">BLF_Eptnil</strain>
        <tissue evidence="6">Kidney</tissue>
    </source>
</reference>
<feature type="signal peptide" evidence="4">
    <location>
        <begin position="1"/>
        <end position="21"/>
    </location>
</feature>
<keyword evidence="2" id="KW-0540">Nuclease</keyword>
<sequence>MAHRSPLLSALGLGLYEHSLTLLVSCDQIYQEDITRLLWSRLSADWVQGPDSQRYLNLFIEECLKFCSSNQEATEKALDEEKVAYDRRPSKNIYLNMAVNTLKKLRALVPSTVPGLRKTSGQRIMSHEVVLRDKLATKTSFSLNCLSNPDVEDLKKATLYHHLTKYLLTKNQLKENGYPLPHSQHPGGTVIFTAEEKLSKDSSCRLDDEIVDDKTRFSGVTEADLADINISLQYLQDVQTILLSMFNADTILNGHSLDSNLLALKFIHSTVVDTSVLFPHFLGLPYKCSLGNLMTDYLRQIIQDNMGEHSSSDARACMHLVILNIREDAKTKR</sequence>
<keyword evidence="4" id="KW-0732">Signal</keyword>
<dbReference type="PANTHER" id="PTHR12801:SF62">
    <property type="entry name" value="RNA EXONUCLEASE 1 HOMOLOG"/>
    <property type="match status" value="1"/>
</dbReference>
<dbReference type="PANTHER" id="PTHR12801">
    <property type="entry name" value="RNA EXONUCLEASE REXO1 / RECO3 FAMILY MEMBER-RELATED"/>
    <property type="match status" value="1"/>
</dbReference>
<comment type="caution">
    <text evidence="6">The sequence shown here is derived from an EMBL/GenBank/DDBJ whole genome shotgun (WGS) entry which is preliminary data.</text>
</comment>
<evidence type="ECO:0000256" key="1">
    <source>
        <dbReference type="ARBA" id="ARBA00006357"/>
    </source>
</evidence>
<dbReference type="InterPro" id="IPR047021">
    <property type="entry name" value="REXO1/3/4-like"/>
</dbReference>
<accession>A0AA40I9V6</accession>
<dbReference type="InterPro" id="IPR036397">
    <property type="entry name" value="RNaseH_sf"/>
</dbReference>
<evidence type="ECO:0000313" key="7">
    <source>
        <dbReference type="Proteomes" id="UP001177744"/>
    </source>
</evidence>
<dbReference type="AlphaFoldDB" id="A0AA40I9V6"/>
<dbReference type="EMBL" id="JAULJE010000002">
    <property type="protein sequence ID" value="KAK1345640.1"/>
    <property type="molecule type" value="Genomic_DNA"/>
</dbReference>
<dbReference type="InterPro" id="IPR031736">
    <property type="entry name" value="REXO1-like_dom"/>
</dbReference>
<dbReference type="SUPFAM" id="SSF53098">
    <property type="entry name" value="Ribonuclease H-like"/>
    <property type="match status" value="1"/>
</dbReference>
<evidence type="ECO:0000256" key="3">
    <source>
        <dbReference type="ARBA" id="ARBA00022801"/>
    </source>
</evidence>
<evidence type="ECO:0000313" key="6">
    <source>
        <dbReference type="EMBL" id="KAK1345640.1"/>
    </source>
</evidence>
<evidence type="ECO:0000256" key="2">
    <source>
        <dbReference type="ARBA" id="ARBA00022722"/>
    </source>
</evidence>
<dbReference type="SMART" id="SM00479">
    <property type="entry name" value="EXOIII"/>
    <property type="match status" value="1"/>
</dbReference>
<dbReference type="Pfam" id="PF15870">
    <property type="entry name" value="EloA-BP1"/>
    <property type="match status" value="1"/>
</dbReference>
<dbReference type="GO" id="GO:0004527">
    <property type="term" value="F:exonuclease activity"/>
    <property type="evidence" value="ECO:0007669"/>
    <property type="project" value="InterPro"/>
</dbReference>
<dbReference type="Gene3D" id="3.30.420.10">
    <property type="entry name" value="Ribonuclease H-like superfamily/Ribonuclease H"/>
    <property type="match status" value="1"/>
</dbReference>
<evidence type="ECO:0000259" key="5">
    <source>
        <dbReference type="SMART" id="SM00479"/>
    </source>
</evidence>
<comment type="similarity">
    <text evidence="1">Belongs to the REXO1/REXO3 family.</text>
</comment>
<dbReference type="Proteomes" id="UP001177744">
    <property type="component" value="Unassembled WGS sequence"/>
</dbReference>
<evidence type="ECO:0000256" key="4">
    <source>
        <dbReference type="SAM" id="SignalP"/>
    </source>
</evidence>
<keyword evidence="7" id="KW-1185">Reference proteome</keyword>
<keyword evidence="3" id="KW-0378">Hydrolase</keyword>
<proteinExistence type="inferred from homology"/>
<dbReference type="InterPro" id="IPR013520">
    <property type="entry name" value="Ribonucl_H"/>
</dbReference>
<organism evidence="6 7">
    <name type="scientific">Cnephaeus nilssonii</name>
    <name type="common">Northern bat</name>
    <name type="synonym">Eptesicus nilssonii</name>
    <dbReference type="NCBI Taxonomy" id="3371016"/>
    <lineage>
        <taxon>Eukaryota</taxon>
        <taxon>Metazoa</taxon>
        <taxon>Chordata</taxon>
        <taxon>Craniata</taxon>
        <taxon>Vertebrata</taxon>
        <taxon>Euteleostomi</taxon>
        <taxon>Mammalia</taxon>
        <taxon>Eutheria</taxon>
        <taxon>Laurasiatheria</taxon>
        <taxon>Chiroptera</taxon>
        <taxon>Yangochiroptera</taxon>
        <taxon>Vespertilionidae</taxon>
        <taxon>Cnephaeus</taxon>
    </lineage>
</organism>
<feature type="domain" description="Exonuclease" evidence="5">
    <location>
        <begin position="187"/>
        <end position="330"/>
    </location>
</feature>
<dbReference type="InterPro" id="IPR012337">
    <property type="entry name" value="RNaseH-like_sf"/>
</dbReference>
<gene>
    <name evidence="6" type="ORF">QTO34_008103</name>
</gene>
<dbReference type="GO" id="GO:0003676">
    <property type="term" value="F:nucleic acid binding"/>
    <property type="evidence" value="ECO:0007669"/>
    <property type="project" value="InterPro"/>
</dbReference>
<protein>
    <recommendedName>
        <fullName evidence="5">Exonuclease domain-containing protein</fullName>
    </recommendedName>
</protein>